<dbReference type="Pfam" id="PF08239">
    <property type="entry name" value="SH3_3"/>
    <property type="match status" value="4"/>
</dbReference>
<dbReference type="InterPro" id="IPR003646">
    <property type="entry name" value="SH3-like_bac-type"/>
</dbReference>
<feature type="signal peptide" evidence="3">
    <location>
        <begin position="1"/>
        <end position="31"/>
    </location>
</feature>
<keyword evidence="3" id="KW-0732">Signal</keyword>
<dbReference type="GeneID" id="301138568"/>
<feature type="domain" description="SH3b" evidence="4">
    <location>
        <begin position="191"/>
        <end position="257"/>
    </location>
</feature>
<sequence length="540" mass="57383">MKNTRFKFMFLLLLCSILIIPSFVGARQANAASTVTMKVNAESLNMRSGPSTNYKVVKVLKKGNKVTKISTQGTWTKVKSSSTTGWVSSKYVVKVSTTATSSTTKKAVATVSNLNIRSGAGTSYKSLGKLSKGTSGTVLAEKNGWVQIKTSKYTGWVSKSYVSITTKQSTSTDSSNGSTVKPAATSTANVGKYFTVKVDSLNVRKSSSASSTKLAVIKKNSSFKILAQSSNNWVKITYATGKTGWVSASTSYGKITKTKPTTTTSNGNSNTGTVVPSADIGKYFTITADSLNVRKSASATATKLSAVKYGSSFKILDKSSNNWIKITYATGKTGWVSGSYGKITKSKPTKPVSNDGTNSSDGSLSGKVIVVDAGHGGSDPGSVANGVLEKDLNLQAALALRSKLQAAGATVKMTRTTDIFPTLYDRVAFSNMMKPDAFISLHHDSATASARGFSVLYTKGKDSTLASYVKQGMSSSLPNMVNRGHKYQNLYVLRENPQIGVLVELGFITNVQEVQTLKTATFRNSAANGITNGLINYFNK</sequence>
<dbReference type="Gene3D" id="3.40.630.40">
    <property type="entry name" value="Zn-dependent exopeptidases"/>
    <property type="match status" value="1"/>
</dbReference>
<dbReference type="PIRSF" id="PIRSF037846">
    <property type="entry name" value="Autolysin_YrvJ_prd"/>
    <property type="match status" value="1"/>
</dbReference>
<dbReference type="RefSeq" id="WP_053418936.1">
    <property type="nucleotide sequence ID" value="NZ_LILB01000008.1"/>
</dbReference>
<dbReference type="GO" id="GO:0030288">
    <property type="term" value="C:outer membrane-bounded periplasmic space"/>
    <property type="evidence" value="ECO:0007669"/>
    <property type="project" value="TreeGrafter"/>
</dbReference>
<evidence type="ECO:0000313" key="6">
    <source>
        <dbReference type="Proteomes" id="UP000036867"/>
    </source>
</evidence>
<evidence type="ECO:0000256" key="1">
    <source>
        <dbReference type="ARBA" id="ARBA00022801"/>
    </source>
</evidence>
<dbReference type="STRING" id="263475.AMD00_20945"/>
<keyword evidence="1" id="KW-0378">Hydrolase</keyword>
<dbReference type="EMBL" id="LILB01000008">
    <property type="protein sequence ID" value="KOO48066.1"/>
    <property type="molecule type" value="Genomic_DNA"/>
</dbReference>
<evidence type="ECO:0000256" key="3">
    <source>
        <dbReference type="SAM" id="SignalP"/>
    </source>
</evidence>
<dbReference type="GO" id="GO:0008745">
    <property type="term" value="F:N-acetylmuramoyl-L-alanine amidase activity"/>
    <property type="evidence" value="ECO:0007669"/>
    <property type="project" value="InterPro"/>
</dbReference>
<feature type="domain" description="SH3b" evidence="4">
    <location>
        <begin position="104"/>
        <end position="166"/>
    </location>
</feature>
<dbReference type="SMART" id="SM00646">
    <property type="entry name" value="Ami_3"/>
    <property type="match status" value="1"/>
</dbReference>
<gene>
    <name evidence="5" type="ORF">AMD00_20945</name>
</gene>
<reference evidence="6" key="1">
    <citation type="submission" date="2015-08" db="EMBL/GenBank/DDBJ databases">
        <title>Fjat-10028 dsm 16317.</title>
        <authorList>
            <person name="Liu B."/>
            <person name="Wang J."/>
            <person name="Zhu Y."/>
            <person name="Liu G."/>
            <person name="Chen Q."/>
            <person name="Chen Z."/>
            <person name="Lan J."/>
            <person name="Che J."/>
            <person name="Ge C."/>
            <person name="Shi H."/>
            <person name="Pan Z."/>
            <person name="Liu X."/>
        </authorList>
    </citation>
    <scope>NUCLEOTIDE SEQUENCE [LARGE SCALE GENOMIC DNA]</scope>
    <source>
        <strain evidence="6">DSM 16317</strain>
    </source>
</reference>
<dbReference type="InterPro" id="IPR002508">
    <property type="entry name" value="MurNAc-LAA_cat"/>
</dbReference>
<dbReference type="InterPro" id="IPR017293">
    <property type="entry name" value="N-acetylmuramoyl-L-ala_amidase"/>
</dbReference>
<feature type="domain" description="SH3b" evidence="4">
    <location>
        <begin position="281"/>
        <end position="345"/>
    </location>
</feature>
<evidence type="ECO:0000259" key="4">
    <source>
        <dbReference type="PROSITE" id="PS51781"/>
    </source>
</evidence>
<keyword evidence="6" id="KW-1185">Reference proteome</keyword>
<dbReference type="AlphaFoldDB" id="A0A0M0LAJ5"/>
<dbReference type="CDD" id="cd02696">
    <property type="entry name" value="MurNAc-LAA"/>
    <property type="match status" value="1"/>
</dbReference>
<feature type="domain" description="SH3b" evidence="4">
    <location>
        <begin position="34"/>
        <end position="96"/>
    </location>
</feature>
<dbReference type="PROSITE" id="PS51781">
    <property type="entry name" value="SH3B"/>
    <property type="match status" value="4"/>
</dbReference>
<organism evidence="5 6">
    <name type="scientific">Viridibacillus arvi</name>
    <dbReference type="NCBI Taxonomy" id="263475"/>
    <lineage>
        <taxon>Bacteria</taxon>
        <taxon>Bacillati</taxon>
        <taxon>Bacillota</taxon>
        <taxon>Bacilli</taxon>
        <taxon>Bacillales</taxon>
        <taxon>Caryophanaceae</taxon>
        <taxon>Viridibacillus</taxon>
    </lineage>
</organism>
<feature type="chain" id="PRO_5005603247" description="SH3b domain-containing protein" evidence="3">
    <location>
        <begin position="32"/>
        <end position="540"/>
    </location>
</feature>
<dbReference type="PANTHER" id="PTHR30404">
    <property type="entry name" value="N-ACETYLMURAMOYL-L-ALANINE AMIDASE"/>
    <property type="match status" value="1"/>
</dbReference>
<accession>A0A0M0LAJ5</accession>
<protein>
    <recommendedName>
        <fullName evidence="4">SH3b domain-containing protein</fullName>
    </recommendedName>
</protein>
<name>A0A0M0LAJ5_9BACL</name>
<dbReference type="Pfam" id="PF01520">
    <property type="entry name" value="Amidase_3"/>
    <property type="match status" value="1"/>
</dbReference>
<dbReference type="PATRIC" id="fig|263475.3.peg.3043"/>
<proteinExistence type="predicted"/>
<dbReference type="Proteomes" id="UP000036867">
    <property type="component" value="Unassembled WGS sequence"/>
</dbReference>
<dbReference type="GO" id="GO:0071555">
    <property type="term" value="P:cell wall organization"/>
    <property type="evidence" value="ECO:0007669"/>
    <property type="project" value="UniProtKB-KW"/>
</dbReference>
<dbReference type="GO" id="GO:0009253">
    <property type="term" value="P:peptidoglycan catabolic process"/>
    <property type="evidence" value="ECO:0007669"/>
    <property type="project" value="InterPro"/>
</dbReference>
<dbReference type="SUPFAM" id="SSF53187">
    <property type="entry name" value="Zn-dependent exopeptidases"/>
    <property type="match status" value="1"/>
</dbReference>
<dbReference type="PANTHER" id="PTHR30404:SF0">
    <property type="entry name" value="N-ACETYLMURAMOYL-L-ALANINE AMIDASE AMIC"/>
    <property type="match status" value="1"/>
</dbReference>
<comment type="caution">
    <text evidence="5">The sequence shown here is derived from an EMBL/GenBank/DDBJ whole genome shotgun (WGS) entry which is preliminary data.</text>
</comment>
<evidence type="ECO:0000313" key="5">
    <source>
        <dbReference type="EMBL" id="KOO48066.1"/>
    </source>
</evidence>
<evidence type="ECO:0000256" key="2">
    <source>
        <dbReference type="ARBA" id="ARBA00023316"/>
    </source>
</evidence>
<dbReference type="Gene3D" id="2.30.30.40">
    <property type="entry name" value="SH3 Domains"/>
    <property type="match status" value="4"/>
</dbReference>
<keyword evidence="2" id="KW-0961">Cell wall biogenesis/degradation</keyword>
<dbReference type="SMART" id="SM00287">
    <property type="entry name" value="SH3b"/>
    <property type="match status" value="4"/>
</dbReference>
<dbReference type="InterPro" id="IPR050695">
    <property type="entry name" value="N-acetylmuramoyl_amidase_3"/>
</dbReference>